<dbReference type="OrthoDB" id="5298032at2"/>
<feature type="compositionally biased region" description="Low complexity" evidence="9">
    <location>
        <begin position="8"/>
        <end position="39"/>
    </location>
</feature>
<proteinExistence type="inferred from homology"/>
<keyword evidence="11" id="KW-0282">Flagellum</keyword>
<evidence type="ECO:0000256" key="1">
    <source>
        <dbReference type="ARBA" id="ARBA00005322"/>
    </source>
</evidence>
<dbReference type="SUPFAM" id="SSF101498">
    <property type="entry name" value="Anti-sigma factor FlgM"/>
    <property type="match status" value="1"/>
</dbReference>
<keyword evidence="4" id="KW-1005">Bacterial flagellum biogenesis</keyword>
<dbReference type="InterPro" id="IPR007412">
    <property type="entry name" value="FlgM"/>
</dbReference>
<organism evidence="11 12">
    <name type="scientific">Comamonas flocculans</name>
    <dbReference type="NCBI Taxonomy" id="2597701"/>
    <lineage>
        <taxon>Bacteria</taxon>
        <taxon>Pseudomonadati</taxon>
        <taxon>Pseudomonadota</taxon>
        <taxon>Betaproteobacteria</taxon>
        <taxon>Burkholderiales</taxon>
        <taxon>Comamonadaceae</taxon>
        <taxon>Comamonas</taxon>
    </lineage>
</organism>
<sequence length="112" mass="11531">MKIDNHADPAQALARAAANKQQAKPAAAAPAGEAAPRSASRAAAAGVPVTLSHNVRGAAVGRANADFNAEKVDAIKTAISNGSYRVNAEAVADKMLENAYETLSRAQQQRSH</sequence>
<accession>A0A5B8RSS9</accession>
<dbReference type="KEGG" id="cof:FOZ74_05870"/>
<comment type="function">
    <text evidence="7">Responsible for the coupling of flagellin expression to flagellar assembly by preventing expression of the flagellin genes when a component of the middle class of proteins is defective. It negatively regulates flagellar genes by inhibiting the activity of FliA by directly binding to FliA.</text>
</comment>
<keyword evidence="5" id="KW-0805">Transcription regulation</keyword>
<keyword evidence="6" id="KW-0804">Transcription</keyword>
<dbReference type="GO" id="GO:0045892">
    <property type="term" value="P:negative regulation of DNA-templated transcription"/>
    <property type="evidence" value="ECO:0007669"/>
    <property type="project" value="InterPro"/>
</dbReference>
<feature type="domain" description="Anti-sigma-28 factor FlgM C-terminal" evidence="10">
    <location>
        <begin position="49"/>
        <end position="97"/>
    </location>
</feature>
<dbReference type="Pfam" id="PF04316">
    <property type="entry name" value="FlgM"/>
    <property type="match status" value="1"/>
</dbReference>
<keyword evidence="12" id="KW-1185">Reference proteome</keyword>
<evidence type="ECO:0000313" key="11">
    <source>
        <dbReference type="EMBL" id="QEA12596.1"/>
    </source>
</evidence>
<protein>
    <recommendedName>
        <fullName evidence="2">Negative regulator of flagellin synthesis</fullName>
    </recommendedName>
    <alternativeName>
        <fullName evidence="8">Anti-sigma-28 factor</fullName>
    </alternativeName>
</protein>
<dbReference type="NCBIfam" id="TIGR03824">
    <property type="entry name" value="FlgM_jcvi"/>
    <property type="match status" value="1"/>
</dbReference>
<evidence type="ECO:0000313" key="12">
    <source>
        <dbReference type="Proteomes" id="UP000321199"/>
    </source>
</evidence>
<keyword evidence="11" id="KW-0966">Cell projection</keyword>
<keyword evidence="11" id="KW-0969">Cilium</keyword>
<dbReference type="InterPro" id="IPR031316">
    <property type="entry name" value="FlgM_C"/>
</dbReference>
<dbReference type="RefSeq" id="WP_146912191.1">
    <property type="nucleotide sequence ID" value="NZ_CP042344.1"/>
</dbReference>
<dbReference type="AlphaFoldDB" id="A0A5B8RSS9"/>
<evidence type="ECO:0000256" key="6">
    <source>
        <dbReference type="ARBA" id="ARBA00023163"/>
    </source>
</evidence>
<reference evidence="11 12" key="1">
    <citation type="submission" date="2019-07" db="EMBL/GenBank/DDBJ databases">
        <title>Complete genome sequence of Comamonas sp. NLF 7-7 isolated from livestock.</title>
        <authorList>
            <person name="Kim D.H."/>
            <person name="Kim J.G."/>
        </authorList>
    </citation>
    <scope>NUCLEOTIDE SEQUENCE [LARGE SCALE GENOMIC DNA]</scope>
    <source>
        <strain evidence="11 12">NLF 7-7</strain>
    </source>
</reference>
<evidence type="ECO:0000256" key="7">
    <source>
        <dbReference type="ARBA" id="ARBA00024739"/>
    </source>
</evidence>
<evidence type="ECO:0000256" key="5">
    <source>
        <dbReference type="ARBA" id="ARBA00023015"/>
    </source>
</evidence>
<feature type="region of interest" description="Disordered" evidence="9">
    <location>
        <begin position="1"/>
        <end position="39"/>
    </location>
</feature>
<comment type="similarity">
    <text evidence="1">Belongs to the FlgM family.</text>
</comment>
<evidence type="ECO:0000256" key="3">
    <source>
        <dbReference type="ARBA" id="ARBA00022491"/>
    </source>
</evidence>
<evidence type="ECO:0000256" key="8">
    <source>
        <dbReference type="ARBA" id="ARBA00030117"/>
    </source>
</evidence>
<dbReference type="GO" id="GO:0044781">
    <property type="term" value="P:bacterial-type flagellum organization"/>
    <property type="evidence" value="ECO:0007669"/>
    <property type="project" value="UniProtKB-KW"/>
</dbReference>
<evidence type="ECO:0000256" key="9">
    <source>
        <dbReference type="SAM" id="MobiDB-lite"/>
    </source>
</evidence>
<keyword evidence="3" id="KW-0678">Repressor</keyword>
<evidence type="ECO:0000256" key="2">
    <source>
        <dbReference type="ARBA" id="ARBA00017823"/>
    </source>
</evidence>
<dbReference type="Proteomes" id="UP000321199">
    <property type="component" value="Chromosome"/>
</dbReference>
<evidence type="ECO:0000256" key="4">
    <source>
        <dbReference type="ARBA" id="ARBA00022795"/>
    </source>
</evidence>
<gene>
    <name evidence="11" type="primary">flgM</name>
    <name evidence="11" type="ORF">FOZ74_05870</name>
</gene>
<dbReference type="InterPro" id="IPR035890">
    <property type="entry name" value="Anti-sigma-28_factor_FlgM_sf"/>
</dbReference>
<evidence type="ECO:0000259" key="10">
    <source>
        <dbReference type="Pfam" id="PF04316"/>
    </source>
</evidence>
<name>A0A5B8RSS9_9BURK</name>
<dbReference type="EMBL" id="CP042344">
    <property type="protein sequence ID" value="QEA12596.1"/>
    <property type="molecule type" value="Genomic_DNA"/>
</dbReference>